<reference evidence="2 3" key="1">
    <citation type="submission" date="2019-04" db="EMBL/GenBank/DDBJ databases">
        <title>Phreatobacter aquaticus sp. nov.</title>
        <authorList>
            <person name="Choi A."/>
            <person name="Baek K."/>
        </authorList>
    </citation>
    <scope>NUCLEOTIDE SEQUENCE [LARGE SCALE GENOMIC DNA]</scope>
    <source>
        <strain evidence="2 3">NMCR1094</strain>
    </source>
</reference>
<protein>
    <submittedName>
        <fullName evidence="2">MarR family transcriptional regulator</fullName>
    </submittedName>
</protein>
<dbReference type="InterPro" id="IPR000835">
    <property type="entry name" value="HTH_MarR-typ"/>
</dbReference>
<keyword evidence="3" id="KW-1185">Reference proteome</keyword>
<dbReference type="PRINTS" id="PR00598">
    <property type="entry name" value="HTHMARR"/>
</dbReference>
<dbReference type="GO" id="GO:0003700">
    <property type="term" value="F:DNA-binding transcription factor activity"/>
    <property type="evidence" value="ECO:0007669"/>
    <property type="project" value="InterPro"/>
</dbReference>
<proteinExistence type="predicted"/>
<evidence type="ECO:0000313" key="2">
    <source>
        <dbReference type="EMBL" id="QCK86515.1"/>
    </source>
</evidence>
<dbReference type="PANTHER" id="PTHR33164:SF95">
    <property type="entry name" value="TRANSCRIPTIONAL REGULATOR"/>
    <property type="match status" value="1"/>
</dbReference>
<dbReference type="AlphaFoldDB" id="A0A4D7QHX7"/>
<dbReference type="Pfam" id="PF01047">
    <property type="entry name" value="MarR"/>
    <property type="match status" value="1"/>
</dbReference>
<dbReference type="PROSITE" id="PS50995">
    <property type="entry name" value="HTH_MARR_2"/>
    <property type="match status" value="1"/>
</dbReference>
<feature type="domain" description="HTH marR-type" evidence="1">
    <location>
        <begin position="28"/>
        <end position="159"/>
    </location>
</feature>
<dbReference type="PANTHER" id="PTHR33164">
    <property type="entry name" value="TRANSCRIPTIONAL REGULATOR, MARR FAMILY"/>
    <property type="match status" value="1"/>
</dbReference>
<organism evidence="2 3">
    <name type="scientific">Phreatobacter aquaticus</name>
    <dbReference type="NCBI Taxonomy" id="2570229"/>
    <lineage>
        <taxon>Bacteria</taxon>
        <taxon>Pseudomonadati</taxon>
        <taxon>Pseudomonadota</taxon>
        <taxon>Alphaproteobacteria</taxon>
        <taxon>Hyphomicrobiales</taxon>
        <taxon>Phreatobacteraceae</taxon>
        <taxon>Phreatobacter</taxon>
    </lineage>
</organism>
<dbReference type="Proteomes" id="UP000298588">
    <property type="component" value="Chromosome"/>
</dbReference>
<dbReference type="GO" id="GO:0006950">
    <property type="term" value="P:response to stress"/>
    <property type="evidence" value="ECO:0007669"/>
    <property type="project" value="TreeGrafter"/>
</dbReference>
<sequence>MSATKARAKRQSPPLTVDPAALKTYVLEDQIGFLIRRAHQRASSIFDQVMDGFEVTPVQYSVLAKLHDLGPTSQNLLGRLVGIDPATMFGVAGRLTKRGLVSPSVDPTDARLVLLSLTDEGRGVAEAMKSRGSEVTARTLEPMTAEEARTLVALLAKIT</sequence>
<dbReference type="OrthoDB" id="9814496at2"/>
<dbReference type="EMBL" id="CP039865">
    <property type="protein sequence ID" value="QCK86515.1"/>
    <property type="molecule type" value="Genomic_DNA"/>
</dbReference>
<name>A0A4D7QHX7_9HYPH</name>
<evidence type="ECO:0000313" key="3">
    <source>
        <dbReference type="Proteomes" id="UP000298588"/>
    </source>
</evidence>
<dbReference type="InterPro" id="IPR036388">
    <property type="entry name" value="WH-like_DNA-bd_sf"/>
</dbReference>
<dbReference type="RefSeq" id="WP_137099846.1">
    <property type="nucleotide sequence ID" value="NZ_CP039865.1"/>
</dbReference>
<dbReference type="Gene3D" id="1.10.10.10">
    <property type="entry name" value="Winged helix-like DNA-binding domain superfamily/Winged helix DNA-binding domain"/>
    <property type="match status" value="1"/>
</dbReference>
<dbReference type="InterPro" id="IPR039422">
    <property type="entry name" value="MarR/SlyA-like"/>
</dbReference>
<dbReference type="SMART" id="SM00347">
    <property type="entry name" value="HTH_MARR"/>
    <property type="match status" value="1"/>
</dbReference>
<accession>A0A4D7QHX7</accession>
<dbReference type="KEGG" id="paqt:E8L99_12490"/>
<evidence type="ECO:0000259" key="1">
    <source>
        <dbReference type="PROSITE" id="PS50995"/>
    </source>
</evidence>
<gene>
    <name evidence="2" type="ORF">E8L99_12490</name>
</gene>
<dbReference type="SUPFAM" id="SSF46785">
    <property type="entry name" value="Winged helix' DNA-binding domain"/>
    <property type="match status" value="1"/>
</dbReference>
<dbReference type="InterPro" id="IPR036390">
    <property type="entry name" value="WH_DNA-bd_sf"/>
</dbReference>